<dbReference type="Proteomes" id="UP001589830">
    <property type="component" value="Unassembled WGS sequence"/>
</dbReference>
<gene>
    <name evidence="4" type="ORF">ACFFFP_02545</name>
</gene>
<sequence length="359" mass="40509">MLEVAFLTDAPRVAGSEIWLLEVLPLLPRLGIHPTVFLPKSPALRGLASRFEQAGIPVIQYPSLAKVLSDLKNFHARVLQAWFPSTYNLLRYLPEPRLVYIHDQLEYHYPFGLDRLYRAIYRYTKAHRIRLASRILVGTYWAADYLSRHFGLQAHTVPSGVNPERFRPPTPTERKDLRARFGFHRFTVLTPARFTLEKNHLVILQTAKRLPDVDFALAGDGELARLIKALAILWKLNNVRFLGNRWDIAEVYRASDAVLFPTLADNPGLVILEGMSTGLPVITSPFPPQAEVISPLEGCLVPPTPYTLAEAIRWLIDHPSEAQAMGKRGRERVVAQRTTLHTAQALAACLHETKSVQSP</sequence>
<evidence type="ECO:0000256" key="1">
    <source>
        <dbReference type="ARBA" id="ARBA00022679"/>
    </source>
</evidence>
<dbReference type="PANTHER" id="PTHR46401">
    <property type="entry name" value="GLYCOSYLTRANSFERASE WBBK-RELATED"/>
    <property type="match status" value="1"/>
</dbReference>
<feature type="domain" description="Glycosyltransferase subfamily 4-like N-terminal" evidence="3">
    <location>
        <begin position="15"/>
        <end position="165"/>
    </location>
</feature>
<dbReference type="Pfam" id="PF13439">
    <property type="entry name" value="Glyco_transf_4"/>
    <property type="match status" value="1"/>
</dbReference>
<evidence type="ECO:0000313" key="4">
    <source>
        <dbReference type="EMBL" id="MFC0595062.1"/>
    </source>
</evidence>
<dbReference type="EMBL" id="JBHLTW010000006">
    <property type="protein sequence ID" value="MFC0595062.1"/>
    <property type="molecule type" value="Genomic_DNA"/>
</dbReference>
<accession>A0ABV6Q088</accession>
<protein>
    <submittedName>
        <fullName evidence="4">Glycosyltransferase family 4 protein</fullName>
        <ecNumber evidence="4">2.4.-.-</ecNumber>
    </submittedName>
</protein>
<dbReference type="GO" id="GO:0016757">
    <property type="term" value="F:glycosyltransferase activity"/>
    <property type="evidence" value="ECO:0007669"/>
    <property type="project" value="UniProtKB-KW"/>
</dbReference>
<evidence type="ECO:0000259" key="2">
    <source>
        <dbReference type="Pfam" id="PF00534"/>
    </source>
</evidence>
<dbReference type="Pfam" id="PF00534">
    <property type="entry name" value="Glycos_transf_1"/>
    <property type="match status" value="1"/>
</dbReference>
<dbReference type="SUPFAM" id="SSF53756">
    <property type="entry name" value="UDP-Glycosyltransferase/glycogen phosphorylase"/>
    <property type="match status" value="1"/>
</dbReference>
<keyword evidence="1 4" id="KW-0808">Transferase</keyword>
<organism evidence="4 5">
    <name type="scientific">Thermus composti</name>
    <dbReference type="NCBI Taxonomy" id="532059"/>
    <lineage>
        <taxon>Bacteria</taxon>
        <taxon>Thermotogati</taxon>
        <taxon>Deinococcota</taxon>
        <taxon>Deinococci</taxon>
        <taxon>Thermales</taxon>
        <taxon>Thermaceae</taxon>
        <taxon>Thermus</taxon>
    </lineage>
</organism>
<evidence type="ECO:0000259" key="3">
    <source>
        <dbReference type="Pfam" id="PF13439"/>
    </source>
</evidence>
<dbReference type="Gene3D" id="3.40.50.2000">
    <property type="entry name" value="Glycogen Phosphorylase B"/>
    <property type="match status" value="2"/>
</dbReference>
<dbReference type="CDD" id="cd03801">
    <property type="entry name" value="GT4_PimA-like"/>
    <property type="match status" value="1"/>
</dbReference>
<dbReference type="InterPro" id="IPR028098">
    <property type="entry name" value="Glyco_trans_4-like_N"/>
</dbReference>
<keyword evidence="4" id="KW-0328">Glycosyltransferase</keyword>
<comment type="caution">
    <text evidence="4">The sequence shown here is derived from an EMBL/GenBank/DDBJ whole genome shotgun (WGS) entry which is preliminary data.</text>
</comment>
<dbReference type="EC" id="2.4.-.-" evidence="4"/>
<reference evidence="4 5" key="1">
    <citation type="submission" date="2024-09" db="EMBL/GenBank/DDBJ databases">
        <authorList>
            <person name="Sun Q."/>
            <person name="Mori K."/>
        </authorList>
    </citation>
    <scope>NUCLEOTIDE SEQUENCE [LARGE SCALE GENOMIC DNA]</scope>
    <source>
        <strain evidence="4 5">NCAIM B.02340</strain>
    </source>
</reference>
<feature type="domain" description="Glycosyl transferase family 1" evidence="2">
    <location>
        <begin position="185"/>
        <end position="332"/>
    </location>
</feature>
<dbReference type="InterPro" id="IPR001296">
    <property type="entry name" value="Glyco_trans_1"/>
</dbReference>
<evidence type="ECO:0000313" key="5">
    <source>
        <dbReference type="Proteomes" id="UP001589830"/>
    </source>
</evidence>
<name>A0ABV6Q088_9DEIN</name>
<proteinExistence type="predicted"/>
<keyword evidence="5" id="KW-1185">Reference proteome</keyword>
<dbReference type="RefSeq" id="WP_188845871.1">
    <property type="nucleotide sequence ID" value="NZ_BMPJ01000003.1"/>
</dbReference>
<dbReference type="PANTHER" id="PTHR46401:SF2">
    <property type="entry name" value="GLYCOSYLTRANSFERASE WBBK-RELATED"/>
    <property type="match status" value="1"/>
</dbReference>